<accession>A0A927F7A0</accession>
<keyword evidence="5" id="KW-0804">Transcription</keyword>
<dbReference type="Gene3D" id="1.20.120.1810">
    <property type="match status" value="1"/>
</dbReference>
<dbReference type="CDD" id="cd06171">
    <property type="entry name" value="Sigma70_r4"/>
    <property type="match status" value="1"/>
</dbReference>
<evidence type="ECO:0000313" key="8">
    <source>
        <dbReference type="EMBL" id="MBD5778521.1"/>
    </source>
</evidence>
<dbReference type="Gene3D" id="1.10.10.10">
    <property type="entry name" value="Winged helix-like DNA-binding domain superfamily/Winged helix DNA-binding domain"/>
    <property type="match status" value="1"/>
</dbReference>
<evidence type="ECO:0000256" key="5">
    <source>
        <dbReference type="ARBA" id="ARBA00023163"/>
    </source>
</evidence>
<gene>
    <name evidence="8" type="ORF">IEN85_03390</name>
</gene>
<dbReference type="Proteomes" id="UP000622317">
    <property type="component" value="Unassembled WGS sequence"/>
</dbReference>
<keyword evidence="9" id="KW-1185">Reference proteome</keyword>
<dbReference type="InterPro" id="IPR007627">
    <property type="entry name" value="RNA_pol_sigma70_r2"/>
</dbReference>
<dbReference type="GO" id="GO:0003677">
    <property type="term" value="F:DNA binding"/>
    <property type="evidence" value="ECO:0007669"/>
    <property type="project" value="UniProtKB-KW"/>
</dbReference>
<evidence type="ECO:0000256" key="1">
    <source>
        <dbReference type="ARBA" id="ARBA00010641"/>
    </source>
</evidence>
<comment type="similarity">
    <text evidence="1">Belongs to the sigma-70 factor family. ECF subfamily.</text>
</comment>
<keyword evidence="3" id="KW-0731">Sigma factor</keyword>
<evidence type="ECO:0000256" key="2">
    <source>
        <dbReference type="ARBA" id="ARBA00023015"/>
    </source>
</evidence>
<dbReference type="InterPro" id="IPR013324">
    <property type="entry name" value="RNA_pol_sigma_r3/r4-like"/>
</dbReference>
<dbReference type="PANTHER" id="PTHR43133:SF8">
    <property type="entry name" value="RNA POLYMERASE SIGMA FACTOR HI_1459-RELATED"/>
    <property type="match status" value="1"/>
</dbReference>
<dbReference type="InterPro" id="IPR014284">
    <property type="entry name" value="RNA_pol_sigma-70_dom"/>
</dbReference>
<dbReference type="EMBL" id="JACYFG010000006">
    <property type="protein sequence ID" value="MBD5778521.1"/>
    <property type="molecule type" value="Genomic_DNA"/>
</dbReference>
<dbReference type="SUPFAM" id="SSF88659">
    <property type="entry name" value="Sigma3 and sigma4 domains of RNA polymerase sigma factors"/>
    <property type="match status" value="1"/>
</dbReference>
<dbReference type="NCBIfam" id="TIGR02937">
    <property type="entry name" value="sigma70-ECF"/>
    <property type="match status" value="1"/>
</dbReference>
<evidence type="ECO:0000313" key="9">
    <source>
        <dbReference type="Proteomes" id="UP000622317"/>
    </source>
</evidence>
<dbReference type="InterPro" id="IPR013325">
    <property type="entry name" value="RNA_pol_sigma_r2"/>
</dbReference>
<feature type="domain" description="RNA polymerase sigma-70 region 2" evidence="6">
    <location>
        <begin position="142"/>
        <end position="206"/>
    </location>
</feature>
<name>A0A927F7A0_9BACT</name>
<keyword evidence="2" id="KW-0805">Transcription regulation</keyword>
<dbReference type="GO" id="GO:0006352">
    <property type="term" value="P:DNA-templated transcription initiation"/>
    <property type="evidence" value="ECO:0007669"/>
    <property type="project" value="InterPro"/>
</dbReference>
<dbReference type="InterPro" id="IPR007630">
    <property type="entry name" value="RNA_pol_sigma70_r4"/>
</dbReference>
<dbReference type="PANTHER" id="PTHR43133">
    <property type="entry name" value="RNA POLYMERASE ECF-TYPE SIGMA FACTO"/>
    <property type="match status" value="1"/>
</dbReference>
<evidence type="ECO:0000256" key="4">
    <source>
        <dbReference type="ARBA" id="ARBA00023125"/>
    </source>
</evidence>
<dbReference type="InterPro" id="IPR039425">
    <property type="entry name" value="RNA_pol_sigma-70-like"/>
</dbReference>
<dbReference type="GO" id="GO:0016987">
    <property type="term" value="F:sigma factor activity"/>
    <property type="evidence" value="ECO:0007669"/>
    <property type="project" value="UniProtKB-KW"/>
</dbReference>
<organism evidence="8 9">
    <name type="scientific">Pelagicoccus enzymogenes</name>
    <dbReference type="NCBI Taxonomy" id="2773457"/>
    <lineage>
        <taxon>Bacteria</taxon>
        <taxon>Pseudomonadati</taxon>
        <taxon>Verrucomicrobiota</taxon>
        <taxon>Opitutia</taxon>
        <taxon>Puniceicoccales</taxon>
        <taxon>Pelagicoccaceae</taxon>
        <taxon>Pelagicoccus</taxon>
    </lineage>
</organism>
<evidence type="ECO:0000259" key="6">
    <source>
        <dbReference type="Pfam" id="PF04542"/>
    </source>
</evidence>
<dbReference type="InterPro" id="IPR000943">
    <property type="entry name" value="RNA_pol_sigma70"/>
</dbReference>
<evidence type="ECO:0000256" key="3">
    <source>
        <dbReference type="ARBA" id="ARBA00023082"/>
    </source>
</evidence>
<dbReference type="Pfam" id="PF04542">
    <property type="entry name" value="Sigma70_r2"/>
    <property type="match status" value="1"/>
</dbReference>
<dbReference type="SUPFAM" id="SSF88946">
    <property type="entry name" value="Sigma2 domain of RNA polymerase sigma factors"/>
    <property type="match status" value="1"/>
</dbReference>
<protein>
    <submittedName>
        <fullName evidence="8">Sigma-70 family RNA polymerase sigma factor</fullName>
    </submittedName>
</protein>
<dbReference type="InterPro" id="IPR036388">
    <property type="entry name" value="WH-like_DNA-bd_sf"/>
</dbReference>
<dbReference type="Pfam" id="PF04545">
    <property type="entry name" value="Sigma70_r4"/>
    <property type="match status" value="1"/>
</dbReference>
<feature type="domain" description="RNA polymerase sigma-70 region 4" evidence="7">
    <location>
        <begin position="281"/>
        <end position="334"/>
    </location>
</feature>
<keyword evidence="4" id="KW-0238">DNA-binding</keyword>
<comment type="caution">
    <text evidence="8">The sequence shown here is derived from an EMBL/GenBank/DDBJ whole genome shotgun (WGS) entry which is preliminary data.</text>
</comment>
<evidence type="ECO:0000259" key="7">
    <source>
        <dbReference type="Pfam" id="PF04545"/>
    </source>
</evidence>
<proteinExistence type="inferred from homology"/>
<dbReference type="AlphaFoldDB" id="A0A927F7A0"/>
<reference evidence="8" key="1">
    <citation type="submission" date="2020-09" db="EMBL/GenBank/DDBJ databases">
        <title>Pelagicoccus enzymogenes sp. nov. with an EPS production, isolated from marine sediment.</title>
        <authorList>
            <person name="Feng X."/>
        </authorList>
    </citation>
    <scope>NUCLEOTIDE SEQUENCE</scope>
    <source>
        <strain evidence="8">NFK12</strain>
    </source>
</reference>
<dbReference type="RefSeq" id="WP_191615658.1">
    <property type="nucleotide sequence ID" value="NZ_JACYFG010000006.1"/>
</dbReference>
<sequence length="354" mass="39693">MPEIQESCTQYRTSSPADQQVARFRGSLDWILAHPKWEDALVCSLLMLGFKGKRQGIKQHSALRSLPLEQKQELVRHALAQGLPIPSFAEAKRLAQLWGVTSYRARSDFGRPSQCEWETLSQRLLIRISARYELYKSAQSELFAAYHGLAVAGAVESCSAPSQREDACQEARLALLEAIDHIDPSQNFEAYARRWIKRRVLNFVMTERLPVKAPINVISKSFRGVAGANPLLLKAIREGTLQLDQPDCPEISSDPNLTSEPANSPQRTAMQVEELACLRQALSQLTEKQREVISCRFGLGEHGESLSLSQVADRVGISRQQIFQREKRALQSLKTALVGLQRERQFQVPAASGY</sequence>
<dbReference type="PRINTS" id="PR00046">
    <property type="entry name" value="SIGMA70FCT"/>
</dbReference>